<keyword evidence="3" id="KW-1185">Reference proteome</keyword>
<evidence type="ECO:0000313" key="3">
    <source>
        <dbReference type="Proteomes" id="UP000694844"/>
    </source>
</evidence>
<sequence length="543" mass="63238">MKVRQCSKCTENTEYFCQDCQHDLCRQCKQTHDFDLETKHHDVTIYREKKYLVLKKEMCKLHPNKPYIKYCKLCEFPFCFSCTEHRNHPVMDIRRAYKLQRQQCNEVISKVRTENLFSSMFFLAEVRSKIRQCSSDISSIEANLLKNASDIKYTLDWALRYKTYTLCFLMQCIQLEIKQHDDCIKTPIKFLRFCKDRLNSPKLVNQSNGCMAVMLKMLEWNISYHRPAELKLMELMKEPMIRKSFSVKGVHWTLSEESLLGSRLGLKESVEVPHIGCFNYISCVGPNRAWVSKMNLLILTNTSGEKLYTLEDLQGTHLSCTHTVTCEHDLIYIDATQNIRHLSADLKTRTILIKKKNLKWEPISVYCSPHSGDILVGMIKTDKIIDKDSFTIKGMVTRYNRNGKKPIIIANESSHIPYYLAENTNGDVVLSGYIAVVVTDSCGNHRFSFWGHLSDELDLTFRIYAVCTDTLSNILLCNWSYDAVQIIDKNGKFLRNILTKEHGIFRPVSMSYDVTTHRVWINSGWDKTIHVYKLIERNLESID</sequence>
<dbReference type="Gene3D" id="2.120.10.30">
    <property type="entry name" value="TolB, C-terminal domain"/>
    <property type="match status" value="1"/>
</dbReference>
<dbReference type="InterPro" id="IPR000315">
    <property type="entry name" value="Znf_B-box"/>
</dbReference>
<keyword evidence="1" id="KW-0862">Zinc</keyword>
<dbReference type="KEGG" id="cvn:111114995"/>
<reference evidence="4" key="1">
    <citation type="submission" date="2025-08" db="UniProtKB">
        <authorList>
            <consortium name="RefSeq"/>
        </authorList>
    </citation>
    <scope>IDENTIFICATION</scope>
    <source>
        <tissue evidence="4">Whole sample</tissue>
    </source>
</reference>
<dbReference type="SUPFAM" id="SSF57845">
    <property type="entry name" value="B-box zinc-binding domain"/>
    <property type="match status" value="1"/>
</dbReference>
<dbReference type="PANTHER" id="PTHR25462">
    <property type="entry name" value="BONUS, ISOFORM C-RELATED"/>
    <property type="match status" value="1"/>
</dbReference>
<gene>
    <name evidence="4" type="primary">LOC111114995</name>
</gene>
<dbReference type="InterPro" id="IPR047153">
    <property type="entry name" value="TRIM45/56/19-like"/>
</dbReference>
<evidence type="ECO:0000313" key="4">
    <source>
        <dbReference type="RefSeq" id="XP_022309261.1"/>
    </source>
</evidence>
<dbReference type="InterPro" id="IPR011042">
    <property type="entry name" value="6-blade_b-propeller_TolB-like"/>
</dbReference>
<dbReference type="Gene3D" id="3.30.160.60">
    <property type="entry name" value="Classic Zinc Finger"/>
    <property type="match status" value="1"/>
</dbReference>
<feature type="domain" description="B box-type" evidence="2">
    <location>
        <begin position="54"/>
        <end position="99"/>
    </location>
</feature>
<dbReference type="SUPFAM" id="SSF101898">
    <property type="entry name" value="NHL repeat"/>
    <property type="match status" value="1"/>
</dbReference>
<dbReference type="PROSITE" id="PS50119">
    <property type="entry name" value="ZF_BBOX"/>
    <property type="match status" value="2"/>
</dbReference>
<dbReference type="SMART" id="SM00336">
    <property type="entry name" value="BBOX"/>
    <property type="match status" value="2"/>
</dbReference>
<feature type="domain" description="B box-type" evidence="2">
    <location>
        <begin position="1"/>
        <end position="45"/>
    </location>
</feature>
<organism evidence="3 4">
    <name type="scientific">Crassostrea virginica</name>
    <name type="common">Eastern oyster</name>
    <dbReference type="NCBI Taxonomy" id="6565"/>
    <lineage>
        <taxon>Eukaryota</taxon>
        <taxon>Metazoa</taxon>
        <taxon>Spiralia</taxon>
        <taxon>Lophotrochozoa</taxon>
        <taxon>Mollusca</taxon>
        <taxon>Bivalvia</taxon>
        <taxon>Autobranchia</taxon>
        <taxon>Pteriomorphia</taxon>
        <taxon>Ostreida</taxon>
        <taxon>Ostreoidea</taxon>
        <taxon>Ostreidae</taxon>
        <taxon>Crassostrea</taxon>
    </lineage>
</organism>
<dbReference type="GeneID" id="111114995"/>
<evidence type="ECO:0000259" key="2">
    <source>
        <dbReference type="PROSITE" id="PS50119"/>
    </source>
</evidence>
<dbReference type="PANTHER" id="PTHR25462:SF229">
    <property type="entry name" value="TRANSCRIPTION INTERMEDIARY FACTOR 1-BETA"/>
    <property type="match status" value="1"/>
</dbReference>
<dbReference type="CDD" id="cd19756">
    <property type="entry name" value="Bbox2"/>
    <property type="match status" value="1"/>
</dbReference>
<dbReference type="AlphaFoldDB" id="A0A8B8C2N1"/>
<proteinExistence type="predicted"/>
<dbReference type="OrthoDB" id="6232044at2759"/>
<protein>
    <submittedName>
        <fullName evidence="4">Uncharacterized protein LOC111114995</fullName>
    </submittedName>
</protein>
<dbReference type="GO" id="GO:0008270">
    <property type="term" value="F:zinc ion binding"/>
    <property type="evidence" value="ECO:0007669"/>
    <property type="project" value="UniProtKB-KW"/>
</dbReference>
<dbReference type="RefSeq" id="XP_022309261.1">
    <property type="nucleotide sequence ID" value="XM_022453553.1"/>
</dbReference>
<dbReference type="GO" id="GO:0061630">
    <property type="term" value="F:ubiquitin protein ligase activity"/>
    <property type="evidence" value="ECO:0007669"/>
    <property type="project" value="TreeGrafter"/>
</dbReference>
<keyword evidence="1" id="KW-0479">Metal-binding</keyword>
<accession>A0A8B8C2N1</accession>
<keyword evidence="1" id="KW-0863">Zinc-finger</keyword>
<evidence type="ECO:0000256" key="1">
    <source>
        <dbReference type="PROSITE-ProRule" id="PRU00024"/>
    </source>
</evidence>
<dbReference type="GO" id="GO:0006513">
    <property type="term" value="P:protein monoubiquitination"/>
    <property type="evidence" value="ECO:0007669"/>
    <property type="project" value="TreeGrafter"/>
</dbReference>
<dbReference type="Pfam" id="PF00643">
    <property type="entry name" value="zf-B_box"/>
    <property type="match status" value="1"/>
</dbReference>
<name>A0A8B8C2N1_CRAVI</name>
<dbReference type="Proteomes" id="UP000694844">
    <property type="component" value="Chromosome 9"/>
</dbReference>